<evidence type="ECO:0000313" key="2">
    <source>
        <dbReference type="EMBL" id="XCI29230.1"/>
    </source>
</evidence>
<reference evidence="2" key="2">
    <citation type="submission" date="2024-06" db="EMBL/GenBank/DDBJ databases">
        <authorList>
            <person name="Petrova K.O."/>
            <person name="Toshchakov S.V."/>
            <person name="Boltjanskaja Y.V."/>
            <person name="Kevbrin V.V."/>
        </authorList>
    </citation>
    <scope>NUCLEOTIDE SEQUENCE</scope>
    <source>
        <strain evidence="2">Z-710</strain>
    </source>
</reference>
<reference evidence="2" key="1">
    <citation type="journal article" date="2018" name="Antonie Van Leeuwenhoek">
        <title>Proteinivorax hydrogeniformans sp. nov., an anaerobic, haloalkaliphilic bacterium fermenting proteinaceous compounds with high hydrogen production.</title>
        <authorList>
            <person name="Boltyanskaya Y."/>
            <person name="Detkova E."/>
            <person name="Pimenov N."/>
            <person name="Kevbrin V."/>
        </authorList>
    </citation>
    <scope>NUCLEOTIDE SEQUENCE</scope>
    <source>
        <strain evidence="2">Z-710</strain>
    </source>
</reference>
<dbReference type="Pfam" id="PF22746">
    <property type="entry name" value="SHOCT-like_DUF2089-C"/>
    <property type="match status" value="1"/>
</dbReference>
<protein>
    <submittedName>
        <fullName evidence="2">DUF4097 family beta strand repeat-containing protein</fullName>
    </submittedName>
</protein>
<dbReference type="AlphaFoldDB" id="A0AAU8HV38"/>
<dbReference type="InterPro" id="IPR053959">
    <property type="entry name" value="YvlB/LiaX_N"/>
</dbReference>
<sequence length="333" mass="36430">MGLNEREMILEMLSEGKISQEQANKLLAALDKVEVDESTADGEKVTHTCSKDGGCEEDEGFSLFENLKDAFGVALNSNHIHEFKREIKQTFITSLVDVELGSRKGNIEIQGWSRGYGYIEETIKVKGIKNKEEAEKLAEKYRTLTVGKDFIQAKKEMKSKRIFISYKLFLPKANQYDVCVSTVNGKVTIAGIVTKDCDLSLVNGKCDLSDVKGEDLELSMVNGKGIVSGEFKDIDCSTVNGKLEISDYLSSPGDIDISTVNGPIIIALPTPGLNVKVDLSAVNGRAKVEHPNLNIQSKNGVVITKNCTIVGEGKAHRFYDVSSVNGSLTLKEL</sequence>
<feature type="domain" description="YvlB/LiaX N-terminal" evidence="1">
    <location>
        <begin position="4"/>
        <end position="32"/>
    </location>
</feature>
<proteinExistence type="predicted"/>
<evidence type="ECO:0000259" key="1">
    <source>
        <dbReference type="Pfam" id="PF22746"/>
    </source>
</evidence>
<name>A0AAU8HV38_9FIRM</name>
<dbReference type="RefSeq" id="WP_353893778.1">
    <property type="nucleotide sequence ID" value="NZ_CP159485.1"/>
</dbReference>
<gene>
    <name evidence="2" type="ORF">PRVXH_000541</name>
</gene>
<accession>A0AAU8HV38</accession>
<organism evidence="2">
    <name type="scientific">Proteinivorax hydrogeniformans</name>
    <dbReference type="NCBI Taxonomy" id="1826727"/>
    <lineage>
        <taxon>Bacteria</taxon>
        <taxon>Bacillati</taxon>
        <taxon>Bacillota</taxon>
        <taxon>Clostridia</taxon>
        <taxon>Eubacteriales</taxon>
        <taxon>Proteinivoracaceae</taxon>
        <taxon>Proteinivorax</taxon>
    </lineage>
</organism>
<dbReference type="EMBL" id="CP159485">
    <property type="protein sequence ID" value="XCI29230.1"/>
    <property type="molecule type" value="Genomic_DNA"/>
</dbReference>